<keyword evidence="10" id="KW-0902">Two-component regulatory system</keyword>
<feature type="signal peptide" evidence="14">
    <location>
        <begin position="1"/>
        <end position="21"/>
    </location>
</feature>
<dbReference type="Pfam" id="PF00072">
    <property type="entry name" value="Response_reg"/>
    <property type="match status" value="1"/>
</dbReference>
<feature type="domain" description="Histidine kinase" evidence="15">
    <location>
        <begin position="81"/>
        <end position="292"/>
    </location>
</feature>
<keyword evidence="18" id="KW-1185">Reference proteome</keyword>
<feature type="modified residue" description="4-aspartylphosphate" evidence="12">
    <location>
        <position position="518"/>
    </location>
</feature>
<comment type="caution">
    <text evidence="17">The sequence shown here is derived from an EMBL/GenBank/DDBJ whole genome shotgun (WGS) entry which is preliminary data.</text>
</comment>
<dbReference type="InterPro" id="IPR036890">
    <property type="entry name" value="HATPase_C_sf"/>
</dbReference>
<evidence type="ECO:0000256" key="6">
    <source>
        <dbReference type="ARBA" id="ARBA00022692"/>
    </source>
</evidence>
<evidence type="ECO:0000256" key="5">
    <source>
        <dbReference type="ARBA" id="ARBA00022553"/>
    </source>
</evidence>
<evidence type="ECO:0000256" key="1">
    <source>
        <dbReference type="ARBA" id="ARBA00000085"/>
    </source>
</evidence>
<reference evidence="17" key="1">
    <citation type="submission" date="2023-01" db="EMBL/GenBank/DDBJ databases">
        <title>Sulfurovum sp. XTW-4 genome assembly.</title>
        <authorList>
            <person name="Wang J."/>
        </authorList>
    </citation>
    <scope>NUCLEOTIDE SEQUENCE</scope>
    <source>
        <strain evidence="17">XTW-4</strain>
    </source>
</reference>
<dbReference type="InterPro" id="IPR004358">
    <property type="entry name" value="Sig_transdc_His_kin-like_C"/>
</dbReference>
<organism evidence="17 18">
    <name type="scientific">Sulfurovum xiamenensis</name>
    <dbReference type="NCBI Taxonomy" id="3019066"/>
    <lineage>
        <taxon>Bacteria</taxon>
        <taxon>Pseudomonadati</taxon>
        <taxon>Campylobacterota</taxon>
        <taxon>Epsilonproteobacteria</taxon>
        <taxon>Campylobacterales</taxon>
        <taxon>Sulfurovaceae</taxon>
        <taxon>Sulfurovum</taxon>
    </lineage>
</organism>
<evidence type="ECO:0000256" key="3">
    <source>
        <dbReference type="ARBA" id="ARBA00012438"/>
    </source>
</evidence>
<protein>
    <recommendedName>
        <fullName evidence="3">histidine kinase</fullName>
        <ecNumber evidence="3">2.7.13.3</ecNumber>
    </recommendedName>
</protein>
<dbReference type="SMART" id="SM00387">
    <property type="entry name" value="HATPase_c"/>
    <property type="match status" value="1"/>
</dbReference>
<dbReference type="InterPro" id="IPR003594">
    <property type="entry name" value="HATPase_dom"/>
</dbReference>
<evidence type="ECO:0000256" key="7">
    <source>
        <dbReference type="ARBA" id="ARBA00022741"/>
    </source>
</evidence>
<keyword evidence="8" id="KW-0067">ATP-binding</keyword>
<dbReference type="EMBL" id="JAQIBC010000005">
    <property type="protein sequence ID" value="MDM5264125.1"/>
    <property type="molecule type" value="Genomic_DNA"/>
</dbReference>
<keyword evidence="11 13" id="KW-0472">Membrane</keyword>
<dbReference type="SUPFAM" id="SSF55874">
    <property type="entry name" value="ATPase domain of HSP90 chaperone/DNA topoisomerase II/histidine kinase"/>
    <property type="match status" value="1"/>
</dbReference>
<dbReference type="PANTHER" id="PTHR45339">
    <property type="entry name" value="HYBRID SIGNAL TRANSDUCTION HISTIDINE KINASE J"/>
    <property type="match status" value="1"/>
</dbReference>
<dbReference type="PROSITE" id="PS50109">
    <property type="entry name" value="HIS_KIN"/>
    <property type="match status" value="1"/>
</dbReference>
<dbReference type="InterPro" id="IPR036641">
    <property type="entry name" value="HPT_dom_sf"/>
</dbReference>
<accession>A0ABT7QSY9</accession>
<comment type="subcellular location">
    <subcellularLocation>
        <location evidence="2">Cell membrane</location>
        <topology evidence="2">Multi-pass membrane protein</topology>
    </subcellularLocation>
</comment>
<keyword evidence="9 13" id="KW-1133">Transmembrane helix</keyword>
<dbReference type="Gene3D" id="1.20.120.160">
    <property type="entry name" value="HPT domain"/>
    <property type="match status" value="1"/>
</dbReference>
<keyword evidence="4" id="KW-1003">Cell membrane</keyword>
<dbReference type="RefSeq" id="WP_289402066.1">
    <property type="nucleotide sequence ID" value="NZ_JAQIBC010000005.1"/>
</dbReference>
<evidence type="ECO:0000313" key="17">
    <source>
        <dbReference type="EMBL" id="MDM5264125.1"/>
    </source>
</evidence>
<feature type="chain" id="PRO_5046390886" description="histidine kinase" evidence="14">
    <location>
        <begin position="22"/>
        <end position="718"/>
    </location>
</feature>
<evidence type="ECO:0000256" key="9">
    <source>
        <dbReference type="ARBA" id="ARBA00022989"/>
    </source>
</evidence>
<comment type="catalytic activity">
    <reaction evidence="1">
        <text>ATP + protein L-histidine = ADP + protein N-phospho-L-histidine.</text>
        <dbReference type="EC" id="2.7.13.3"/>
    </reaction>
</comment>
<dbReference type="InterPro" id="IPR011006">
    <property type="entry name" value="CheY-like_superfamily"/>
</dbReference>
<sequence length="718" mass="82043">MYLNKISMAIIGLSSMGYAQADQGAGSETFWLWIALFALGIVGIAILFVTSYQTQKLKQFYKSMFEKQLEMERNQNLLLANMSENVHNIAKQTLEETQQLSKTSTNKDTVLGNTESRLLDVTHDLLDFLRLKSKQVEIVNEAFNINNVLNEVSGSICSQFLGSKAELIFDIHKNVPRHLIGDSLHLGQALKSILEYLMVQEELDEVKLEVSMFDTFEENVELQFQFSDKGRGIDPKTLENLFVPYYDVDTGKYVGLGLFVANALVDMMKGKLTVESREEKGSTFTLTLPFDIVNKSDQRRYRLPEKALIEKKVFIVDSNYNSALAVKRMFTYFRHEVTVLSKKEFMKTMPNLNSFDIVILDESLFDIRLIQYLNQIKMGKELKVIALNSLLHSNQNNVNDEVIDAQLFKPLNQERVFEMIVNMYNIKVPAVEEEQKDEAKQIQTYRRDFTETKGVTQHSFQDFSGKNILIVEDNLINQKVLLNLLHLSGINISVANNGQEAVDMVKKSQFPFDLVLMDINMPIMDGFTATQMIRLESQYDGMPIVAFTALVLDSEIQKMFNCGINAFLAKPLNIGKLYTAFSTYLDDTSKVAAKKKEVESQKAISYQGININEGITHANNSEALYREILKEFATAYGTSDEIFTKLIKEHRYEQVKMLCIDMRGLTGAIGAEDMHALINDILHKILYKKYELLANYNEKYKFEIQTLNRSIQKYINAA</sequence>
<dbReference type="PROSITE" id="PS50110">
    <property type="entry name" value="RESPONSE_REGULATORY"/>
    <property type="match status" value="1"/>
</dbReference>
<evidence type="ECO:0000256" key="8">
    <source>
        <dbReference type="ARBA" id="ARBA00022840"/>
    </source>
</evidence>
<evidence type="ECO:0000259" key="16">
    <source>
        <dbReference type="PROSITE" id="PS50110"/>
    </source>
</evidence>
<evidence type="ECO:0000256" key="4">
    <source>
        <dbReference type="ARBA" id="ARBA00022475"/>
    </source>
</evidence>
<dbReference type="Gene3D" id="3.40.50.2300">
    <property type="match status" value="2"/>
</dbReference>
<evidence type="ECO:0000256" key="2">
    <source>
        <dbReference type="ARBA" id="ARBA00004651"/>
    </source>
</evidence>
<dbReference type="Pfam" id="PF02518">
    <property type="entry name" value="HATPase_c"/>
    <property type="match status" value="1"/>
</dbReference>
<keyword evidence="6 13" id="KW-0812">Transmembrane</keyword>
<feature type="transmembrane region" description="Helical" evidence="13">
    <location>
        <begin position="31"/>
        <end position="52"/>
    </location>
</feature>
<keyword evidence="7" id="KW-0547">Nucleotide-binding</keyword>
<gene>
    <name evidence="17" type="ORF">PF327_07965</name>
</gene>
<proteinExistence type="predicted"/>
<dbReference type="Proteomes" id="UP001169066">
    <property type="component" value="Unassembled WGS sequence"/>
</dbReference>
<dbReference type="PRINTS" id="PR00344">
    <property type="entry name" value="BCTRLSENSOR"/>
</dbReference>
<evidence type="ECO:0000259" key="15">
    <source>
        <dbReference type="PROSITE" id="PS50109"/>
    </source>
</evidence>
<evidence type="ECO:0000256" key="10">
    <source>
        <dbReference type="ARBA" id="ARBA00023012"/>
    </source>
</evidence>
<dbReference type="InterPro" id="IPR005467">
    <property type="entry name" value="His_kinase_dom"/>
</dbReference>
<name>A0ABT7QSY9_9BACT</name>
<dbReference type="CDD" id="cd17546">
    <property type="entry name" value="REC_hyHK_CKI1_RcsC-like"/>
    <property type="match status" value="1"/>
</dbReference>
<dbReference type="InterPro" id="IPR001789">
    <property type="entry name" value="Sig_transdc_resp-reg_receiver"/>
</dbReference>
<dbReference type="EC" id="2.7.13.3" evidence="3"/>
<evidence type="ECO:0000256" key="13">
    <source>
        <dbReference type="SAM" id="Phobius"/>
    </source>
</evidence>
<dbReference type="SUPFAM" id="SSF52172">
    <property type="entry name" value="CheY-like"/>
    <property type="match status" value="2"/>
</dbReference>
<evidence type="ECO:0000256" key="14">
    <source>
        <dbReference type="SAM" id="SignalP"/>
    </source>
</evidence>
<evidence type="ECO:0000313" key="18">
    <source>
        <dbReference type="Proteomes" id="UP001169066"/>
    </source>
</evidence>
<keyword evidence="5 12" id="KW-0597">Phosphoprotein</keyword>
<dbReference type="SMART" id="SM00448">
    <property type="entry name" value="REC"/>
    <property type="match status" value="1"/>
</dbReference>
<dbReference type="Gene3D" id="3.30.565.10">
    <property type="entry name" value="Histidine kinase-like ATPase, C-terminal domain"/>
    <property type="match status" value="1"/>
</dbReference>
<feature type="domain" description="Response regulatory" evidence="16">
    <location>
        <begin position="467"/>
        <end position="585"/>
    </location>
</feature>
<evidence type="ECO:0000256" key="12">
    <source>
        <dbReference type="PROSITE-ProRule" id="PRU00169"/>
    </source>
</evidence>
<dbReference type="PANTHER" id="PTHR45339:SF1">
    <property type="entry name" value="HYBRID SIGNAL TRANSDUCTION HISTIDINE KINASE J"/>
    <property type="match status" value="1"/>
</dbReference>
<evidence type="ECO:0000256" key="11">
    <source>
        <dbReference type="ARBA" id="ARBA00023136"/>
    </source>
</evidence>
<keyword evidence="14" id="KW-0732">Signal</keyword>